<dbReference type="SMART" id="SM00342">
    <property type="entry name" value="HTH_ARAC"/>
    <property type="match status" value="1"/>
</dbReference>
<dbReference type="Gene3D" id="3.20.80.10">
    <property type="entry name" value="Regulatory factor, effector binding domain"/>
    <property type="match status" value="1"/>
</dbReference>
<accession>A0A1M5A7I2</accession>
<evidence type="ECO:0000259" key="4">
    <source>
        <dbReference type="PROSITE" id="PS01124"/>
    </source>
</evidence>
<dbReference type="GO" id="GO:0043565">
    <property type="term" value="F:sequence-specific DNA binding"/>
    <property type="evidence" value="ECO:0007669"/>
    <property type="project" value="InterPro"/>
</dbReference>
<keyword evidence="3" id="KW-0804">Transcription</keyword>
<evidence type="ECO:0000256" key="1">
    <source>
        <dbReference type="ARBA" id="ARBA00023015"/>
    </source>
</evidence>
<feature type="domain" description="HTH araC/xylS-type" evidence="4">
    <location>
        <begin position="8"/>
        <end position="109"/>
    </location>
</feature>
<evidence type="ECO:0000256" key="2">
    <source>
        <dbReference type="ARBA" id="ARBA00023125"/>
    </source>
</evidence>
<dbReference type="OrthoDB" id="9801123at2"/>
<dbReference type="InterPro" id="IPR020449">
    <property type="entry name" value="Tscrpt_reg_AraC-type_HTH"/>
</dbReference>
<dbReference type="EMBL" id="FQVI01000018">
    <property type="protein sequence ID" value="SHF26125.1"/>
    <property type="molecule type" value="Genomic_DNA"/>
</dbReference>
<dbReference type="Proteomes" id="UP000184245">
    <property type="component" value="Unassembled WGS sequence"/>
</dbReference>
<dbReference type="RefSeq" id="WP_072853302.1">
    <property type="nucleotide sequence ID" value="NZ_FQVI01000018.1"/>
</dbReference>
<protein>
    <submittedName>
        <fullName evidence="5">AraC family transcriptional regulator</fullName>
    </submittedName>
</protein>
<dbReference type="SUPFAM" id="SSF55136">
    <property type="entry name" value="Probable bacterial effector-binding domain"/>
    <property type="match status" value="1"/>
</dbReference>
<keyword evidence="1" id="KW-0805">Transcription regulation</keyword>
<name>A0A1M5A7I2_9CLOT</name>
<organism evidence="5 6">
    <name type="scientific">Lactonifactor longoviformis DSM 17459</name>
    <dbReference type="NCBI Taxonomy" id="1122155"/>
    <lineage>
        <taxon>Bacteria</taxon>
        <taxon>Bacillati</taxon>
        <taxon>Bacillota</taxon>
        <taxon>Clostridia</taxon>
        <taxon>Eubacteriales</taxon>
        <taxon>Clostridiaceae</taxon>
        <taxon>Lactonifactor</taxon>
    </lineage>
</organism>
<dbReference type="PROSITE" id="PS01124">
    <property type="entry name" value="HTH_ARAC_FAMILY_2"/>
    <property type="match status" value="1"/>
</dbReference>
<dbReference type="STRING" id="1122155.SAMN02745158_03080"/>
<dbReference type="PANTHER" id="PTHR47504">
    <property type="entry name" value="RIGHT ORIGIN-BINDING PROTEIN"/>
    <property type="match status" value="1"/>
</dbReference>
<dbReference type="Pfam" id="PF12833">
    <property type="entry name" value="HTH_18"/>
    <property type="match status" value="1"/>
</dbReference>
<dbReference type="PANTHER" id="PTHR47504:SF5">
    <property type="entry name" value="RIGHT ORIGIN-BINDING PROTEIN"/>
    <property type="match status" value="1"/>
</dbReference>
<keyword evidence="2" id="KW-0238">DNA-binding</keyword>
<dbReference type="InterPro" id="IPR011256">
    <property type="entry name" value="Reg_factor_effector_dom_sf"/>
</dbReference>
<evidence type="ECO:0000313" key="5">
    <source>
        <dbReference type="EMBL" id="SHF26125.1"/>
    </source>
</evidence>
<proteinExistence type="predicted"/>
<dbReference type="GO" id="GO:0003700">
    <property type="term" value="F:DNA-binding transcription factor activity"/>
    <property type="evidence" value="ECO:0007669"/>
    <property type="project" value="InterPro"/>
</dbReference>
<dbReference type="SUPFAM" id="SSF46689">
    <property type="entry name" value="Homeodomain-like"/>
    <property type="match status" value="1"/>
</dbReference>
<reference evidence="5 6" key="1">
    <citation type="submission" date="2016-11" db="EMBL/GenBank/DDBJ databases">
        <authorList>
            <person name="Jaros S."/>
            <person name="Januszkiewicz K."/>
            <person name="Wedrychowicz H."/>
        </authorList>
    </citation>
    <scope>NUCLEOTIDE SEQUENCE [LARGE SCALE GENOMIC DNA]</scope>
    <source>
        <strain evidence="5 6">DSM 17459</strain>
    </source>
</reference>
<dbReference type="InterPro" id="IPR009057">
    <property type="entry name" value="Homeodomain-like_sf"/>
</dbReference>
<dbReference type="SMART" id="SM00871">
    <property type="entry name" value="AraC_E_bind"/>
    <property type="match status" value="1"/>
</dbReference>
<gene>
    <name evidence="5" type="ORF">SAMN02745158_03080</name>
</gene>
<dbReference type="PRINTS" id="PR00032">
    <property type="entry name" value="HTHARAC"/>
</dbReference>
<evidence type="ECO:0000313" key="6">
    <source>
        <dbReference type="Proteomes" id="UP000184245"/>
    </source>
</evidence>
<dbReference type="InterPro" id="IPR018060">
    <property type="entry name" value="HTH_AraC"/>
</dbReference>
<dbReference type="Gene3D" id="1.10.10.60">
    <property type="entry name" value="Homeodomain-like"/>
    <property type="match status" value="2"/>
</dbReference>
<dbReference type="AlphaFoldDB" id="A0A1M5A7I2"/>
<sequence>MDWNDKLQRIIDYTEDHLQRKEEPVDMDEITRISGCSYHFFLKVFSYMNGISYAEYVRHRKLTLAGYDLKSSPIKVVDLSYKYGYDSPTSFTKAFQQFHGISPKEARGASARLQVLPRMQVYTRNKYSWRIEHKPSFRLIGKRASISCIAGSPQTEIPGFWNECQKNGIYSQIISLDTGKPKGLFGISEKYDEASDQLSYAIMAISDYILPEGFCEMQIPETSWAVFDCRGPVPQAIQEGWDYLRKEWLVKYPFQHASCPELEWYSDGNSYSSEYLSQIWIPIIIKED</sequence>
<dbReference type="InterPro" id="IPR029441">
    <property type="entry name" value="Cass2"/>
</dbReference>
<dbReference type="InterPro" id="IPR010499">
    <property type="entry name" value="AraC_E-bd"/>
</dbReference>
<dbReference type="Pfam" id="PF14526">
    <property type="entry name" value="Cass2"/>
    <property type="match status" value="1"/>
</dbReference>
<dbReference type="InterPro" id="IPR050959">
    <property type="entry name" value="MarA-like"/>
</dbReference>
<evidence type="ECO:0000256" key="3">
    <source>
        <dbReference type="ARBA" id="ARBA00023163"/>
    </source>
</evidence>
<keyword evidence="6" id="KW-1185">Reference proteome</keyword>